<proteinExistence type="inferred from homology"/>
<keyword evidence="4" id="KW-0804">Transcription</keyword>
<dbReference type="EMBL" id="BAABFO010000029">
    <property type="protein sequence ID" value="GAA4341434.1"/>
    <property type="molecule type" value="Genomic_DNA"/>
</dbReference>
<dbReference type="CDD" id="cd08422">
    <property type="entry name" value="PBP2_CrgA_like"/>
    <property type="match status" value="1"/>
</dbReference>
<dbReference type="Gene3D" id="3.40.190.290">
    <property type="match status" value="1"/>
</dbReference>
<dbReference type="InterPro" id="IPR005119">
    <property type="entry name" value="LysR_subst-bd"/>
</dbReference>
<name>A0ABP8HMZ0_9BURK</name>
<dbReference type="Pfam" id="PF00126">
    <property type="entry name" value="HTH_1"/>
    <property type="match status" value="1"/>
</dbReference>
<keyword evidence="2" id="KW-0805">Transcription regulation</keyword>
<evidence type="ECO:0000256" key="2">
    <source>
        <dbReference type="ARBA" id="ARBA00023015"/>
    </source>
</evidence>
<evidence type="ECO:0000313" key="6">
    <source>
        <dbReference type="EMBL" id="GAA4341434.1"/>
    </source>
</evidence>
<reference evidence="7" key="1">
    <citation type="journal article" date="2019" name="Int. J. Syst. Evol. Microbiol.">
        <title>The Global Catalogue of Microorganisms (GCM) 10K type strain sequencing project: providing services to taxonomists for standard genome sequencing and annotation.</title>
        <authorList>
            <consortium name="The Broad Institute Genomics Platform"/>
            <consortium name="The Broad Institute Genome Sequencing Center for Infectious Disease"/>
            <person name="Wu L."/>
            <person name="Ma J."/>
        </authorList>
    </citation>
    <scope>NUCLEOTIDE SEQUENCE [LARGE SCALE GENOMIC DNA]</scope>
    <source>
        <strain evidence="7">JCM 17666</strain>
    </source>
</reference>
<sequence>MQVFVRVTESGSFSRAAASLNLANATVTACVRNLEKHLGATLINRNTRFLCLTDAGEQFLRDSRQILQAVERAESDIQSAIGELRGTLRMEVPIAIGQALICPALSLFAARHPRLSLAVTLTNQTHNMIENAIDVAIRMGRVEEADMVARPIFEGRYLVCGRPDVVDRLPAHPSQLDPRLCLGLVDEGGFVPAGWQLEREGEEPVFVRPDGPLHFNSSNALIGAALQGTGLVHVLDVYADAYVASGELACAYPEWTTGIKPFYAVTPKTRVMSTKIRTLIDFLLETLDAQRRPRPWEAVRTGPAAAWRP</sequence>
<accession>A0ABP8HMZ0</accession>
<protein>
    <submittedName>
        <fullName evidence="6">LysR family transcriptional regulator</fullName>
    </submittedName>
</protein>
<gene>
    <name evidence="6" type="ORF">GCM10023144_42220</name>
</gene>
<comment type="caution">
    <text evidence="6">The sequence shown here is derived from an EMBL/GenBank/DDBJ whole genome shotgun (WGS) entry which is preliminary data.</text>
</comment>
<keyword evidence="3" id="KW-0238">DNA-binding</keyword>
<dbReference type="InterPro" id="IPR036390">
    <property type="entry name" value="WH_DNA-bd_sf"/>
</dbReference>
<dbReference type="Proteomes" id="UP001501671">
    <property type="component" value="Unassembled WGS sequence"/>
</dbReference>
<evidence type="ECO:0000259" key="5">
    <source>
        <dbReference type="PROSITE" id="PS50931"/>
    </source>
</evidence>
<dbReference type="PROSITE" id="PS50931">
    <property type="entry name" value="HTH_LYSR"/>
    <property type="match status" value="1"/>
</dbReference>
<dbReference type="PROSITE" id="PS51257">
    <property type="entry name" value="PROKAR_LIPOPROTEIN"/>
    <property type="match status" value="1"/>
</dbReference>
<evidence type="ECO:0000256" key="1">
    <source>
        <dbReference type="ARBA" id="ARBA00009437"/>
    </source>
</evidence>
<dbReference type="InterPro" id="IPR000847">
    <property type="entry name" value="LysR_HTH_N"/>
</dbReference>
<organism evidence="6 7">
    <name type="scientific">Pigmentiphaga soli</name>
    <dbReference type="NCBI Taxonomy" id="1007095"/>
    <lineage>
        <taxon>Bacteria</taxon>
        <taxon>Pseudomonadati</taxon>
        <taxon>Pseudomonadota</taxon>
        <taxon>Betaproteobacteria</taxon>
        <taxon>Burkholderiales</taxon>
        <taxon>Alcaligenaceae</taxon>
        <taxon>Pigmentiphaga</taxon>
    </lineage>
</organism>
<evidence type="ECO:0000313" key="7">
    <source>
        <dbReference type="Proteomes" id="UP001501671"/>
    </source>
</evidence>
<dbReference type="Gene3D" id="1.10.10.10">
    <property type="entry name" value="Winged helix-like DNA-binding domain superfamily/Winged helix DNA-binding domain"/>
    <property type="match status" value="1"/>
</dbReference>
<dbReference type="InterPro" id="IPR036388">
    <property type="entry name" value="WH-like_DNA-bd_sf"/>
</dbReference>
<dbReference type="PANTHER" id="PTHR30537:SF21">
    <property type="entry name" value="HTH-TYPE TRANSCRIPTIONAL REGULATOR SINR-RELATED"/>
    <property type="match status" value="1"/>
</dbReference>
<dbReference type="Pfam" id="PF03466">
    <property type="entry name" value="LysR_substrate"/>
    <property type="match status" value="1"/>
</dbReference>
<comment type="similarity">
    <text evidence="1">Belongs to the LysR transcriptional regulatory family.</text>
</comment>
<dbReference type="InterPro" id="IPR058163">
    <property type="entry name" value="LysR-type_TF_proteobact-type"/>
</dbReference>
<keyword evidence="7" id="KW-1185">Reference proteome</keyword>
<evidence type="ECO:0000256" key="4">
    <source>
        <dbReference type="ARBA" id="ARBA00023163"/>
    </source>
</evidence>
<evidence type="ECO:0000256" key="3">
    <source>
        <dbReference type="ARBA" id="ARBA00023125"/>
    </source>
</evidence>
<dbReference type="SUPFAM" id="SSF53850">
    <property type="entry name" value="Periplasmic binding protein-like II"/>
    <property type="match status" value="1"/>
</dbReference>
<feature type="domain" description="HTH lysR-type" evidence="5">
    <location>
        <begin position="1"/>
        <end position="53"/>
    </location>
</feature>
<dbReference type="PANTHER" id="PTHR30537">
    <property type="entry name" value="HTH-TYPE TRANSCRIPTIONAL REGULATOR"/>
    <property type="match status" value="1"/>
</dbReference>
<dbReference type="SUPFAM" id="SSF46785">
    <property type="entry name" value="Winged helix' DNA-binding domain"/>
    <property type="match status" value="1"/>
</dbReference>